<dbReference type="EMBL" id="BRXS01000002">
    <property type="protein sequence ID" value="GLC25152.1"/>
    <property type="molecule type" value="Genomic_DNA"/>
</dbReference>
<protein>
    <recommendedName>
        <fullName evidence="2">Non-homologous end joining protein Ku</fullName>
    </recommendedName>
</protein>
<dbReference type="PANTHER" id="PTHR41251:SF1">
    <property type="entry name" value="NON-HOMOLOGOUS END JOINING PROTEIN KU"/>
    <property type="match status" value="1"/>
</dbReference>
<comment type="function">
    <text evidence="2">With LigD forms a non-homologous end joining (NHEJ) DNA repair enzyme, which repairs dsDNA breaks with reduced fidelity. Binds linear dsDNA with 5'- and 3'- overhangs but not closed circular dsDNA nor ssDNA. Recruits and stimulates the ligase activity of LigD.</text>
</comment>
<name>A0AA37V2E6_9BACT</name>
<dbReference type="HAMAP" id="MF_01875">
    <property type="entry name" value="Prokaryotic_Ku"/>
    <property type="match status" value="1"/>
</dbReference>
<reference evidence="5" key="1">
    <citation type="submission" date="2022-08" db="EMBL/GenBank/DDBJ databases">
        <title>Draft genome sequencing of Roseisolibacter agri AW1220.</title>
        <authorList>
            <person name="Tobiishi Y."/>
            <person name="Tonouchi A."/>
        </authorList>
    </citation>
    <scope>NUCLEOTIDE SEQUENCE</scope>
    <source>
        <strain evidence="5">AW1220</strain>
    </source>
</reference>
<accession>A0AA37V2E6</accession>
<evidence type="ECO:0000313" key="6">
    <source>
        <dbReference type="Proteomes" id="UP001161325"/>
    </source>
</evidence>
<dbReference type="SUPFAM" id="SSF100939">
    <property type="entry name" value="SPOC domain-like"/>
    <property type="match status" value="1"/>
</dbReference>
<dbReference type="Pfam" id="PF02735">
    <property type="entry name" value="Ku"/>
    <property type="match status" value="1"/>
</dbReference>
<dbReference type="PIRSF" id="PIRSF006493">
    <property type="entry name" value="Prok_Ku"/>
    <property type="match status" value="1"/>
</dbReference>
<comment type="similarity">
    <text evidence="2">Belongs to the prokaryotic Ku family.</text>
</comment>
<dbReference type="Proteomes" id="UP001161325">
    <property type="component" value="Unassembled WGS sequence"/>
</dbReference>
<dbReference type="GO" id="GO:0003690">
    <property type="term" value="F:double-stranded DNA binding"/>
    <property type="evidence" value="ECO:0007669"/>
    <property type="project" value="UniProtKB-UniRule"/>
</dbReference>
<dbReference type="GO" id="GO:0006310">
    <property type="term" value="P:DNA recombination"/>
    <property type="evidence" value="ECO:0007669"/>
    <property type="project" value="UniProtKB-KW"/>
</dbReference>
<sequence length="285" mass="31545">MATIWKGALTFGLVNIPVEMRTAVRSEHVSFRMLDKADLAPVKNVRVDRHGDPVEWKDIVKGYEYEKGQFVVLTDEDFKSAALESSKTIDICDFVQHAEIDTRFFETPYFLVPTKGGEKPYALLREAVRKAGVVGIGKVTMRQTQHLVSIKVEGDALVLETMRFATELVDADEYSFPDASLVRPQELAMAEQLVQNLAEPFDPSKYTDDYRAKLMRVIQAKLKGKKVAPKATDDTSADGKVLDLMARLQASLGQSSKKSAGRKAAGTKRAPRAAAPKKAARKKTA</sequence>
<gene>
    <name evidence="2 5" type="primary">ku</name>
    <name evidence="5" type="ORF">rosag_16650</name>
</gene>
<evidence type="ECO:0000256" key="1">
    <source>
        <dbReference type="ARBA" id="ARBA00023125"/>
    </source>
</evidence>
<feature type="domain" description="Ku" evidence="4">
    <location>
        <begin position="51"/>
        <end position="179"/>
    </location>
</feature>
<feature type="region of interest" description="Disordered" evidence="3">
    <location>
        <begin position="252"/>
        <end position="285"/>
    </location>
</feature>
<keyword evidence="1 2" id="KW-0238">DNA-binding</keyword>
<dbReference type="PANTHER" id="PTHR41251">
    <property type="entry name" value="NON-HOMOLOGOUS END JOINING PROTEIN KU"/>
    <property type="match status" value="1"/>
</dbReference>
<dbReference type="GO" id="GO:0006303">
    <property type="term" value="P:double-strand break repair via nonhomologous end joining"/>
    <property type="evidence" value="ECO:0007669"/>
    <property type="project" value="UniProtKB-UniRule"/>
</dbReference>
<dbReference type="NCBIfam" id="TIGR02772">
    <property type="entry name" value="Ku_bact"/>
    <property type="match status" value="1"/>
</dbReference>
<dbReference type="RefSeq" id="WP_284349592.1">
    <property type="nucleotide sequence ID" value="NZ_BRXS01000002.1"/>
</dbReference>
<proteinExistence type="inferred from homology"/>
<dbReference type="InterPro" id="IPR006164">
    <property type="entry name" value="DNA_bd_Ku70/Ku80"/>
</dbReference>
<dbReference type="SMART" id="SM00559">
    <property type="entry name" value="Ku78"/>
    <property type="match status" value="1"/>
</dbReference>
<evidence type="ECO:0000256" key="2">
    <source>
        <dbReference type="HAMAP-Rule" id="MF_01875"/>
    </source>
</evidence>
<keyword evidence="2" id="KW-0234">DNA repair</keyword>
<dbReference type="Gene3D" id="2.40.290.10">
    <property type="match status" value="1"/>
</dbReference>
<keyword evidence="2" id="KW-0233">DNA recombination</keyword>
<organism evidence="5 6">
    <name type="scientific">Roseisolibacter agri</name>
    <dbReference type="NCBI Taxonomy" id="2014610"/>
    <lineage>
        <taxon>Bacteria</taxon>
        <taxon>Pseudomonadati</taxon>
        <taxon>Gemmatimonadota</taxon>
        <taxon>Gemmatimonadia</taxon>
        <taxon>Gemmatimonadales</taxon>
        <taxon>Gemmatimonadaceae</taxon>
        <taxon>Roseisolibacter</taxon>
    </lineage>
</organism>
<dbReference type="CDD" id="cd00789">
    <property type="entry name" value="KU_like"/>
    <property type="match status" value="1"/>
</dbReference>
<keyword evidence="2" id="KW-0227">DNA damage</keyword>
<keyword evidence="6" id="KW-1185">Reference proteome</keyword>
<evidence type="ECO:0000259" key="4">
    <source>
        <dbReference type="SMART" id="SM00559"/>
    </source>
</evidence>
<dbReference type="InterPro" id="IPR009187">
    <property type="entry name" value="Prok_Ku"/>
</dbReference>
<evidence type="ECO:0000313" key="5">
    <source>
        <dbReference type="EMBL" id="GLC25152.1"/>
    </source>
</evidence>
<comment type="subunit">
    <text evidence="2">Homodimer. Interacts with LigD.</text>
</comment>
<feature type="compositionally biased region" description="Basic residues" evidence="3">
    <location>
        <begin position="259"/>
        <end position="271"/>
    </location>
</feature>
<dbReference type="InterPro" id="IPR016194">
    <property type="entry name" value="SPOC-like_C_dom_sf"/>
</dbReference>
<dbReference type="AlphaFoldDB" id="A0AA37V2E6"/>
<evidence type="ECO:0000256" key="3">
    <source>
        <dbReference type="SAM" id="MobiDB-lite"/>
    </source>
</evidence>
<comment type="caution">
    <text evidence="5">The sequence shown here is derived from an EMBL/GenBank/DDBJ whole genome shotgun (WGS) entry which is preliminary data.</text>
</comment>